<protein>
    <submittedName>
        <fullName evidence="2">Uncharacterized protein</fullName>
    </submittedName>
</protein>
<feature type="chain" id="PRO_5012410781" evidence="1">
    <location>
        <begin position="22"/>
        <end position="223"/>
    </location>
</feature>
<name>A0A1P8EF72_9GAMM</name>
<dbReference type="EMBL" id="CP016896">
    <property type="protein sequence ID" value="APV34846.1"/>
    <property type="molecule type" value="Genomic_DNA"/>
</dbReference>
<accession>A0A1P8EF72</accession>
<dbReference type="KEGG" id="asol:BEN76_01935"/>
<proteinExistence type="predicted"/>
<feature type="signal peptide" evidence="1">
    <location>
        <begin position="1"/>
        <end position="21"/>
    </location>
</feature>
<dbReference type="Proteomes" id="UP000185674">
    <property type="component" value="Chromosome"/>
</dbReference>
<dbReference type="RefSeq" id="WP_076032092.1">
    <property type="nucleotide sequence ID" value="NZ_CP016896.1"/>
</dbReference>
<sequence>MKPLKFLILLFSIFFVFEAQASSFYEVYPQLIKKGQLVSKNDYEKSKIKPFYSDAEIYYYKDSNSYYELKVLPNDVIMMRDPETNIANFGNASLDDFSDQSWQAVCVKDEITDSITCMITNKSITLMMSDGRKMISSVKDIKNLDLYKKQYVRIDENTAISATGIIENPKFNQIVSQMKNGRIIKTRYYDARGNEQNNSSSLDGFKYAYQYMIKLEEQLKKPY</sequence>
<evidence type="ECO:0000313" key="2">
    <source>
        <dbReference type="EMBL" id="APV34846.1"/>
    </source>
</evidence>
<keyword evidence="1" id="KW-0732">Signal</keyword>
<dbReference type="AlphaFoldDB" id="A0A1P8EF72"/>
<organism evidence="2 3">
    <name type="scientific">Acinetobacter soli</name>
    <dbReference type="NCBI Taxonomy" id="487316"/>
    <lineage>
        <taxon>Bacteria</taxon>
        <taxon>Pseudomonadati</taxon>
        <taxon>Pseudomonadota</taxon>
        <taxon>Gammaproteobacteria</taxon>
        <taxon>Moraxellales</taxon>
        <taxon>Moraxellaceae</taxon>
        <taxon>Acinetobacter</taxon>
    </lineage>
</organism>
<evidence type="ECO:0000313" key="3">
    <source>
        <dbReference type="Proteomes" id="UP000185674"/>
    </source>
</evidence>
<dbReference type="STRING" id="487316.BEN76_01935"/>
<reference evidence="2 3" key="1">
    <citation type="submission" date="2016-08" db="EMBL/GenBank/DDBJ databases">
        <title>Complete genome sequence of Acinetobacter baylyi strain GFJ2.</title>
        <authorList>
            <person name="Tabata M."/>
            <person name="Kuboki S."/>
            <person name="Gibu N."/>
            <person name="Kinouchi Y."/>
            <person name="Vangnai A."/>
            <person name="Kasai D."/>
            <person name="Fukuda M."/>
        </authorList>
    </citation>
    <scope>NUCLEOTIDE SEQUENCE [LARGE SCALE GENOMIC DNA]</scope>
    <source>
        <strain evidence="2 3">GFJ2</strain>
    </source>
</reference>
<gene>
    <name evidence="2" type="ORF">BEN76_01935</name>
</gene>
<evidence type="ECO:0000256" key="1">
    <source>
        <dbReference type="SAM" id="SignalP"/>
    </source>
</evidence>